<evidence type="ECO:0000313" key="3">
    <source>
        <dbReference type="Proteomes" id="UP000515908"/>
    </source>
</evidence>
<feature type="region of interest" description="Disordered" evidence="1">
    <location>
        <begin position="13"/>
        <end position="35"/>
    </location>
</feature>
<dbReference type="Proteomes" id="UP000515908">
    <property type="component" value="Chromosome 02"/>
</dbReference>
<keyword evidence="3" id="KW-1185">Reference proteome</keyword>
<evidence type="ECO:0000313" key="2">
    <source>
        <dbReference type="EMBL" id="CAD2213559.1"/>
    </source>
</evidence>
<reference evidence="2 3" key="1">
    <citation type="submission" date="2020-08" db="EMBL/GenBank/DDBJ databases">
        <authorList>
            <person name="Newling K."/>
            <person name="Davey J."/>
            <person name="Forrester S."/>
        </authorList>
    </citation>
    <scope>NUCLEOTIDE SEQUENCE [LARGE SCALE GENOMIC DNA]</scope>
    <source>
        <strain evidence="3">Crithidia deanei Carvalho (ATCC PRA-265)</strain>
    </source>
</reference>
<evidence type="ECO:0000256" key="1">
    <source>
        <dbReference type="SAM" id="MobiDB-lite"/>
    </source>
</evidence>
<accession>A0A7G2C1M3</accession>
<name>A0A7G2C1M3_9TRYP</name>
<protein>
    <submittedName>
        <fullName evidence="2">Uncharacterized protein</fullName>
    </submittedName>
</protein>
<feature type="compositionally biased region" description="Pro residues" evidence="1">
    <location>
        <begin position="16"/>
        <end position="26"/>
    </location>
</feature>
<dbReference type="VEuPathDB" id="TriTrypDB:ADEAN_000100200"/>
<dbReference type="EMBL" id="LR877146">
    <property type="protein sequence ID" value="CAD2213559.1"/>
    <property type="molecule type" value="Genomic_DNA"/>
</dbReference>
<dbReference type="AlphaFoldDB" id="A0A7G2C1M3"/>
<gene>
    <name evidence="2" type="ORF">ADEAN_000100200</name>
</gene>
<sequence length="202" mass="22173">MPNRLMNMVRSVHLLPPSPPQPPAPVPDGEAPLPEALPSKLQKRFNGPVVGTVVVGEDFPEVCGKEPDLLFELVAPDGRGLYELLSDDGAVPSAAKPAPKQSDTKPEKNKLLNTGGYVIFSDEYIQKHPDSSIAIITSEYQYLSPPGAFFIDPTLPPEKQQVEISKKFIKEAEECHRPLFRRKPSALVYGQGSYKDNSVRGK</sequence>
<organism evidence="2 3">
    <name type="scientific">Angomonas deanei</name>
    <dbReference type="NCBI Taxonomy" id="59799"/>
    <lineage>
        <taxon>Eukaryota</taxon>
        <taxon>Discoba</taxon>
        <taxon>Euglenozoa</taxon>
        <taxon>Kinetoplastea</taxon>
        <taxon>Metakinetoplastina</taxon>
        <taxon>Trypanosomatida</taxon>
        <taxon>Trypanosomatidae</taxon>
        <taxon>Strigomonadinae</taxon>
        <taxon>Angomonas</taxon>
    </lineage>
</organism>
<feature type="region of interest" description="Disordered" evidence="1">
    <location>
        <begin position="90"/>
        <end position="109"/>
    </location>
</feature>
<proteinExistence type="predicted"/>